<dbReference type="Gene3D" id="3.90.830.10">
    <property type="entry name" value="Syntaxin Binding Protein 1, Chain A, domain 2"/>
    <property type="match status" value="1"/>
</dbReference>
<dbReference type="EMBL" id="LWDP01000018">
    <property type="protein sequence ID" value="ORD94491.1"/>
    <property type="molecule type" value="Genomic_DNA"/>
</dbReference>
<dbReference type="OrthoDB" id="10251230at2759"/>
<comment type="similarity">
    <text evidence="1">Belongs to the STXBP/unc-18/SEC1 family.</text>
</comment>
<dbReference type="InterPro" id="IPR027482">
    <property type="entry name" value="Sec1-like_dom2"/>
</dbReference>
<dbReference type="PIRSF" id="PIRSF005715">
    <property type="entry name" value="VPS45_Sec1"/>
    <property type="match status" value="1"/>
</dbReference>
<keyword evidence="3" id="KW-1185">Reference proteome</keyword>
<protein>
    <submittedName>
        <fullName evidence="2">SLY1</fullName>
    </submittedName>
</protein>
<dbReference type="SUPFAM" id="SSF56815">
    <property type="entry name" value="Sec1/munc18-like (SM) proteins"/>
    <property type="match status" value="1"/>
</dbReference>
<name>A0A1Y1S8I1_9MICR</name>
<proteinExistence type="inferred from homology"/>
<evidence type="ECO:0000313" key="2">
    <source>
        <dbReference type="EMBL" id="ORD94491.1"/>
    </source>
</evidence>
<reference evidence="2 3" key="1">
    <citation type="journal article" date="2017" name="Environ. Microbiol.">
        <title>Decay of the glycolytic pathway and adaptation to intranuclear parasitism within Enterocytozoonidae microsporidia.</title>
        <authorList>
            <person name="Wiredu Boakye D."/>
            <person name="Jaroenlak P."/>
            <person name="Prachumwat A."/>
            <person name="Williams T.A."/>
            <person name="Bateman K.S."/>
            <person name="Itsathitphaisarn O."/>
            <person name="Sritunyalucksana K."/>
            <person name="Paszkiewicz K.H."/>
            <person name="Moore K.A."/>
            <person name="Stentiford G.D."/>
            <person name="Williams B.A."/>
        </authorList>
    </citation>
    <scope>NUCLEOTIDE SEQUENCE [LARGE SCALE GENOMIC DNA]</scope>
    <source>
        <strain evidence="2 3">GB1</strain>
    </source>
</reference>
<dbReference type="VEuPathDB" id="MicrosporidiaDB:ECANGB1_627"/>
<gene>
    <name evidence="2" type="primary">SLY1</name>
    <name evidence="2" type="ORF">ECANGB1_627</name>
</gene>
<dbReference type="Proteomes" id="UP000192639">
    <property type="component" value="Unassembled WGS sequence"/>
</dbReference>
<dbReference type="Pfam" id="PF00995">
    <property type="entry name" value="Sec1"/>
    <property type="match status" value="1"/>
</dbReference>
<sequence length="499" mass="57452">MIRKLQKQQIAEFLGIKRAPFKILIMDEHTRSILAPLFKLSELRDCGICAHYTLSNTRTQARDIPALYYIHDFNLVTQDVCRFIYSEYYINSSTQIKRAELENLAAKTSELQQANRIIAVNDTFTDFISLQNDLFSFNLKNSYLNDYTREVTSGLFSVFVTLNEMPFVVANPKTTGIRSSILKMFDSKLRNSKMFKNALQRPLCVIVERDVDLLTPLMHTLGFYELISDLFDVELNKVNLDGKSVPIDTESEFFNKQRFNDFVDVVDLINQEVQAYKKEMAMRNLSVTDVAKMLEVAPELQKKNEVVTSLLNISLNAVSEIKKRSFDEFYAMENKFDKNSLYELSEKGTNEDIIRLAVSMLGKPEAEFIGPMLEKRGIRTNIVGYIKKFMNEDKYYQTIAKKMKNLLFKKSLPVVAHVEDVLFRIKNSSLKESYETSTHKDAFYYNEISKVVVFVNGGISYQEVSGLHELSQKYGLDFIIGGTEIINARGFMSQLEQCE</sequence>
<accession>A0A1Y1S8I1</accession>
<dbReference type="InterPro" id="IPR043127">
    <property type="entry name" value="Sec-1-like_dom3a"/>
</dbReference>
<dbReference type="InterPro" id="IPR001619">
    <property type="entry name" value="Sec1-like"/>
</dbReference>
<dbReference type="Gene3D" id="3.40.50.1910">
    <property type="match status" value="1"/>
</dbReference>
<dbReference type="AlphaFoldDB" id="A0A1Y1S8I1"/>
<comment type="caution">
    <text evidence="2">The sequence shown here is derived from an EMBL/GenBank/DDBJ whole genome shotgun (WGS) entry which is preliminary data.</text>
</comment>
<dbReference type="Gene3D" id="3.40.50.2060">
    <property type="match status" value="1"/>
</dbReference>
<evidence type="ECO:0000313" key="3">
    <source>
        <dbReference type="Proteomes" id="UP000192639"/>
    </source>
</evidence>
<dbReference type="InterPro" id="IPR043154">
    <property type="entry name" value="Sec-1-like_dom1"/>
</dbReference>
<organism evidence="2 3">
    <name type="scientific">Enterospora canceri</name>
    <dbReference type="NCBI Taxonomy" id="1081671"/>
    <lineage>
        <taxon>Eukaryota</taxon>
        <taxon>Fungi</taxon>
        <taxon>Fungi incertae sedis</taxon>
        <taxon>Microsporidia</taxon>
        <taxon>Enterocytozoonidae</taxon>
        <taxon>Enterospora</taxon>
    </lineage>
</organism>
<dbReference type="InterPro" id="IPR036045">
    <property type="entry name" value="Sec1-like_sf"/>
</dbReference>
<dbReference type="PANTHER" id="PTHR11679">
    <property type="entry name" value="VESICLE PROTEIN SORTING-ASSOCIATED"/>
    <property type="match status" value="1"/>
</dbReference>
<dbReference type="Gene3D" id="1.25.40.60">
    <property type="match status" value="1"/>
</dbReference>
<evidence type="ECO:0000256" key="1">
    <source>
        <dbReference type="ARBA" id="ARBA00009884"/>
    </source>
</evidence>
<dbReference type="GO" id="GO:0016192">
    <property type="term" value="P:vesicle-mediated transport"/>
    <property type="evidence" value="ECO:0007669"/>
    <property type="project" value="InterPro"/>
</dbReference>